<reference evidence="7 8" key="1">
    <citation type="journal article" date="2018" name="Mol. Biol. Evol.">
        <title>Analysis of the draft genome of the red seaweed Gracilariopsis chorda provides insights into genome size evolution in Rhodophyta.</title>
        <authorList>
            <person name="Lee J."/>
            <person name="Yang E.C."/>
            <person name="Graf L."/>
            <person name="Yang J.H."/>
            <person name="Qiu H."/>
            <person name="Zel Zion U."/>
            <person name="Chan C.X."/>
            <person name="Stephens T.G."/>
            <person name="Weber A.P.M."/>
            <person name="Boo G.H."/>
            <person name="Boo S.M."/>
            <person name="Kim K.M."/>
            <person name="Shin Y."/>
            <person name="Jung M."/>
            <person name="Lee S.J."/>
            <person name="Yim H.S."/>
            <person name="Lee J.H."/>
            <person name="Bhattacharya D."/>
            <person name="Yoon H.S."/>
        </authorList>
    </citation>
    <scope>NUCLEOTIDE SEQUENCE [LARGE SCALE GENOMIC DNA]</scope>
    <source>
        <strain evidence="7 8">SKKU-2015</strain>
        <tissue evidence="7">Whole body</tissue>
    </source>
</reference>
<dbReference type="EMBL" id="NBIV01000013">
    <property type="protein sequence ID" value="PXF48596.1"/>
    <property type="molecule type" value="Genomic_DNA"/>
</dbReference>
<dbReference type="SUPFAM" id="SSF54534">
    <property type="entry name" value="FKBP-like"/>
    <property type="match status" value="1"/>
</dbReference>
<dbReference type="PROSITE" id="PS50059">
    <property type="entry name" value="FKBP_PPIASE"/>
    <property type="match status" value="1"/>
</dbReference>
<evidence type="ECO:0000313" key="7">
    <source>
        <dbReference type="EMBL" id="PXF48596.1"/>
    </source>
</evidence>
<evidence type="ECO:0000256" key="4">
    <source>
        <dbReference type="ARBA" id="ARBA00023235"/>
    </source>
</evidence>
<feature type="domain" description="PPIase FKBP-type" evidence="6">
    <location>
        <begin position="70"/>
        <end position="177"/>
    </location>
</feature>
<dbReference type="InterPro" id="IPR046357">
    <property type="entry name" value="PPIase_dom_sf"/>
</dbReference>
<sequence length="177" mass="19505">MLLAAAAICSANQATAALSYSSPYRPSETDVKTLPERLYDSRAKESIVRLPSGIEYFDLARGTGAQAENGSQVSVYYTSRLRGLNGIKLDSSYDDKYATPFNFRVGEADVVPGLSEMVVGMQVGGKRRAVLPPSVAYKNADMRPKVKEFFARRRLLSVLETSRDATIVFDVELIKLR</sequence>
<comment type="caution">
    <text evidence="7">The sequence shown here is derived from an EMBL/GenBank/DDBJ whole genome shotgun (WGS) entry which is preliminary data.</text>
</comment>
<dbReference type="PANTHER" id="PTHR43811:SF19">
    <property type="entry name" value="39 KDA FK506-BINDING NUCLEAR PROTEIN"/>
    <property type="match status" value="1"/>
</dbReference>
<protein>
    <recommendedName>
        <fullName evidence="2 5">peptidylprolyl isomerase</fullName>
        <ecNumber evidence="2 5">5.2.1.8</ecNumber>
    </recommendedName>
</protein>
<keyword evidence="8" id="KW-1185">Reference proteome</keyword>
<evidence type="ECO:0000256" key="5">
    <source>
        <dbReference type="PROSITE-ProRule" id="PRU00277"/>
    </source>
</evidence>
<dbReference type="EC" id="5.2.1.8" evidence="2 5"/>
<dbReference type="Gene3D" id="3.10.50.40">
    <property type="match status" value="1"/>
</dbReference>
<keyword evidence="4 5" id="KW-0413">Isomerase</keyword>
<evidence type="ECO:0000256" key="1">
    <source>
        <dbReference type="ARBA" id="ARBA00000971"/>
    </source>
</evidence>
<dbReference type="AlphaFoldDB" id="A0A2V3J2B3"/>
<keyword evidence="3 5" id="KW-0697">Rotamase</keyword>
<dbReference type="Pfam" id="PF00254">
    <property type="entry name" value="FKBP_C"/>
    <property type="match status" value="1"/>
</dbReference>
<dbReference type="InterPro" id="IPR001179">
    <property type="entry name" value="PPIase_FKBP_dom"/>
</dbReference>
<dbReference type="Proteomes" id="UP000247409">
    <property type="component" value="Unassembled WGS sequence"/>
</dbReference>
<evidence type="ECO:0000256" key="2">
    <source>
        <dbReference type="ARBA" id="ARBA00013194"/>
    </source>
</evidence>
<dbReference type="STRING" id="448386.A0A2V3J2B3"/>
<proteinExistence type="predicted"/>
<dbReference type="PANTHER" id="PTHR43811">
    <property type="entry name" value="FKBP-TYPE PEPTIDYL-PROLYL CIS-TRANS ISOMERASE FKPA"/>
    <property type="match status" value="1"/>
</dbReference>
<name>A0A2V3J2B3_9FLOR</name>
<gene>
    <name evidence="7" type="ORF">BWQ96_01765</name>
</gene>
<dbReference type="GO" id="GO:0003755">
    <property type="term" value="F:peptidyl-prolyl cis-trans isomerase activity"/>
    <property type="evidence" value="ECO:0007669"/>
    <property type="project" value="UniProtKB-KW"/>
</dbReference>
<organism evidence="7 8">
    <name type="scientific">Gracilariopsis chorda</name>
    <dbReference type="NCBI Taxonomy" id="448386"/>
    <lineage>
        <taxon>Eukaryota</taxon>
        <taxon>Rhodophyta</taxon>
        <taxon>Florideophyceae</taxon>
        <taxon>Rhodymeniophycidae</taxon>
        <taxon>Gracilariales</taxon>
        <taxon>Gracilariaceae</taxon>
        <taxon>Gracilariopsis</taxon>
    </lineage>
</organism>
<evidence type="ECO:0000256" key="3">
    <source>
        <dbReference type="ARBA" id="ARBA00023110"/>
    </source>
</evidence>
<dbReference type="OrthoDB" id="1902587at2759"/>
<comment type="catalytic activity">
    <reaction evidence="1 5">
        <text>[protein]-peptidylproline (omega=180) = [protein]-peptidylproline (omega=0)</text>
        <dbReference type="Rhea" id="RHEA:16237"/>
        <dbReference type="Rhea" id="RHEA-COMP:10747"/>
        <dbReference type="Rhea" id="RHEA-COMP:10748"/>
        <dbReference type="ChEBI" id="CHEBI:83833"/>
        <dbReference type="ChEBI" id="CHEBI:83834"/>
        <dbReference type="EC" id="5.2.1.8"/>
    </reaction>
</comment>
<evidence type="ECO:0000313" key="8">
    <source>
        <dbReference type="Proteomes" id="UP000247409"/>
    </source>
</evidence>
<evidence type="ECO:0000259" key="6">
    <source>
        <dbReference type="PROSITE" id="PS50059"/>
    </source>
</evidence>
<accession>A0A2V3J2B3</accession>